<dbReference type="HOGENOM" id="CLU_569865_0_0_1"/>
<organism evidence="3 4">
    <name type="scientific">Colletotrichum sublineola</name>
    <name type="common">Sorghum anthracnose fungus</name>
    <dbReference type="NCBI Taxonomy" id="1173701"/>
    <lineage>
        <taxon>Eukaryota</taxon>
        <taxon>Fungi</taxon>
        <taxon>Dikarya</taxon>
        <taxon>Ascomycota</taxon>
        <taxon>Pezizomycotina</taxon>
        <taxon>Sordariomycetes</taxon>
        <taxon>Hypocreomycetidae</taxon>
        <taxon>Glomerellales</taxon>
        <taxon>Glomerellaceae</taxon>
        <taxon>Colletotrichum</taxon>
        <taxon>Colletotrichum graminicola species complex</taxon>
    </lineage>
</organism>
<dbReference type="Proteomes" id="UP000027238">
    <property type="component" value="Unassembled WGS sequence"/>
</dbReference>
<dbReference type="OMA" id="MDHAKCN"/>
<feature type="region of interest" description="Disordered" evidence="2">
    <location>
        <begin position="209"/>
        <end position="334"/>
    </location>
</feature>
<dbReference type="eggNOG" id="ENOG502RAV5">
    <property type="taxonomic scope" value="Eukaryota"/>
</dbReference>
<feature type="compositionally biased region" description="Polar residues" evidence="2">
    <location>
        <begin position="258"/>
        <end position="268"/>
    </location>
</feature>
<feature type="compositionally biased region" description="Polar residues" evidence="2">
    <location>
        <begin position="220"/>
        <end position="237"/>
    </location>
</feature>
<sequence>MKGAQRQRDAILEALVTPGQTHDVLHQLRNGETLDRIYENLEMHGSASPTTSQVSDTSSQLQHIKEDSYSTPSQIRLCPPRFLNLSYSAGSEGPETSHLYRTIKNQESPLNCAKDKPDGLMPHLQTSIFSNTTPENSIYGHDAVDSAPSMPFGMFMEQNASLILPDAHRPNQTYPTDDVGNMGWWHSGIPDPMQPSYIVPPFTNPNAWPSPQFIAPHHPSQAQDSYSQPSSTLSPVSDKSPLISCLSSPEKVRDNVASGITTVDESSYPTPPPTKKRKLPTKEQVSSAASDTGSRGKSNGFALQESMADNKPSDKELPSHNRERHRRASARNWQKQKKQMTDLQEAMKFAEYRNRELRREYAEVLSQVIHVKNALMDHAKCNDPAISSWLCSQATNYVLKRGAAAEEQEKNQLSTGEQGAPTYTAGRKTTTFK</sequence>
<proteinExistence type="predicted"/>
<feature type="compositionally biased region" description="Polar residues" evidence="2">
    <location>
        <begin position="283"/>
        <end position="297"/>
    </location>
</feature>
<dbReference type="EMBL" id="JMSE01000724">
    <property type="protein sequence ID" value="KDN68126.1"/>
    <property type="molecule type" value="Genomic_DNA"/>
</dbReference>
<name>A0A066XQV7_COLSU</name>
<evidence type="ECO:0008006" key="5">
    <source>
        <dbReference type="Google" id="ProtNLM"/>
    </source>
</evidence>
<dbReference type="STRING" id="1173701.A0A066XQV7"/>
<evidence type="ECO:0000256" key="1">
    <source>
        <dbReference type="SAM" id="Coils"/>
    </source>
</evidence>
<keyword evidence="4" id="KW-1185">Reference proteome</keyword>
<accession>A0A066XQV7</accession>
<feature type="compositionally biased region" description="Basic residues" evidence="2">
    <location>
        <begin position="322"/>
        <end position="334"/>
    </location>
</feature>
<protein>
    <recommendedName>
        <fullName evidence="5">BZIP domain-containing protein</fullName>
    </recommendedName>
</protein>
<feature type="compositionally biased region" description="Basic and acidic residues" evidence="2">
    <location>
        <begin position="311"/>
        <end position="321"/>
    </location>
</feature>
<keyword evidence="1" id="KW-0175">Coiled coil</keyword>
<gene>
    <name evidence="3" type="ORF">CSUB01_10906</name>
</gene>
<feature type="region of interest" description="Disordered" evidence="2">
    <location>
        <begin position="404"/>
        <end position="433"/>
    </location>
</feature>
<comment type="caution">
    <text evidence="3">The sequence shown here is derived from an EMBL/GenBank/DDBJ whole genome shotgun (WGS) entry which is preliminary data.</text>
</comment>
<dbReference type="CDD" id="cd14686">
    <property type="entry name" value="bZIP"/>
    <property type="match status" value="1"/>
</dbReference>
<evidence type="ECO:0000256" key="2">
    <source>
        <dbReference type="SAM" id="MobiDB-lite"/>
    </source>
</evidence>
<dbReference type="Gene3D" id="1.20.5.170">
    <property type="match status" value="1"/>
</dbReference>
<evidence type="ECO:0000313" key="3">
    <source>
        <dbReference type="EMBL" id="KDN68126.1"/>
    </source>
</evidence>
<dbReference type="AlphaFoldDB" id="A0A066XQV7"/>
<feature type="coiled-coil region" evidence="1">
    <location>
        <begin position="340"/>
        <end position="367"/>
    </location>
</feature>
<dbReference type="OrthoDB" id="2943660at2759"/>
<reference evidence="4" key="1">
    <citation type="journal article" date="2014" name="Genome Announc.">
        <title>Draft genome sequence of Colletotrichum sublineola, a destructive pathogen of cultivated sorghum.</title>
        <authorList>
            <person name="Baroncelli R."/>
            <person name="Sanz-Martin J.M."/>
            <person name="Rech G.E."/>
            <person name="Sukno S.A."/>
            <person name="Thon M.R."/>
        </authorList>
    </citation>
    <scope>NUCLEOTIDE SEQUENCE [LARGE SCALE GENOMIC DNA]</scope>
    <source>
        <strain evidence="4">TX430BB</strain>
    </source>
</reference>
<evidence type="ECO:0000313" key="4">
    <source>
        <dbReference type="Proteomes" id="UP000027238"/>
    </source>
</evidence>